<dbReference type="RefSeq" id="WP_136124829.1">
    <property type="nucleotide sequence ID" value="NZ_CAJUGY010000021.1"/>
</dbReference>
<dbReference type="AlphaFoldDB" id="A0A4S2QIS2"/>
<organism evidence="2 3">
    <name type="scientific">Rodentibacter pneumotropicus</name>
    <dbReference type="NCBI Taxonomy" id="758"/>
    <lineage>
        <taxon>Bacteria</taxon>
        <taxon>Pseudomonadati</taxon>
        <taxon>Pseudomonadota</taxon>
        <taxon>Gammaproteobacteria</taxon>
        <taxon>Pasteurellales</taxon>
        <taxon>Pasteurellaceae</taxon>
        <taxon>Rodentibacter</taxon>
    </lineage>
</organism>
<protein>
    <submittedName>
        <fullName evidence="2">DUF2235 domain-containing protein</fullName>
    </submittedName>
</protein>
<dbReference type="InterPro" id="IPR018712">
    <property type="entry name" value="Tle1-like_cat"/>
</dbReference>
<dbReference type="PANTHER" id="PTHR33840:SF1">
    <property type="entry name" value="TLE1 PHOSPHOLIPASE DOMAIN-CONTAINING PROTEIN"/>
    <property type="match status" value="1"/>
</dbReference>
<dbReference type="PANTHER" id="PTHR33840">
    <property type="match status" value="1"/>
</dbReference>
<dbReference type="EMBL" id="QXNG01000017">
    <property type="protein sequence ID" value="THA17153.1"/>
    <property type="molecule type" value="Genomic_DNA"/>
</dbReference>
<evidence type="ECO:0000313" key="2">
    <source>
        <dbReference type="EMBL" id="THA17153.1"/>
    </source>
</evidence>
<dbReference type="Proteomes" id="UP000310576">
    <property type="component" value="Unassembled WGS sequence"/>
</dbReference>
<gene>
    <name evidence="2" type="ORF">D3M76_02095</name>
</gene>
<proteinExistence type="predicted"/>
<evidence type="ECO:0000313" key="3">
    <source>
        <dbReference type="Proteomes" id="UP000310576"/>
    </source>
</evidence>
<dbReference type="Pfam" id="PF09994">
    <property type="entry name" value="T6SS_Tle1-like_cat"/>
    <property type="match status" value="2"/>
</dbReference>
<comment type="caution">
    <text evidence="2">The sequence shown here is derived from an EMBL/GenBank/DDBJ whole genome shotgun (WGS) entry which is preliminary data.</text>
</comment>
<evidence type="ECO:0000259" key="1">
    <source>
        <dbReference type="Pfam" id="PF09994"/>
    </source>
</evidence>
<feature type="domain" description="T6SS Phospholipase effector Tle1-like catalytic" evidence="1">
    <location>
        <begin position="138"/>
        <end position="252"/>
    </location>
</feature>
<accession>A0A4S2QIS2</accession>
<reference evidence="2 3" key="1">
    <citation type="journal article" date="2019" name="Vet. Microbiol.">
        <title>Development of multi locus sequence typing (MLST) of Rodentibacter pneumotropicus.</title>
        <authorList>
            <person name="Adhikary S."/>
            <person name="Bisgaard M."/>
            <person name="Boot R."/>
            <person name="Benga L."/>
            <person name="Nicklas W."/>
            <person name="Christensen H."/>
        </authorList>
    </citation>
    <scope>NUCLEOTIDE SEQUENCE [LARGE SCALE GENOMIC DNA]</scope>
    <source>
        <strain evidence="2 3">1596_07</strain>
    </source>
</reference>
<feature type="domain" description="T6SS Phospholipase effector Tle1-like catalytic" evidence="1">
    <location>
        <begin position="10"/>
        <end position="126"/>
    </location>
</feature>
<sequence>MTCQVVRVGVFFDGTGNNLFNDEAGRSNNGVSNIGKLYRLYRDGEVIEGRKTTECEIVIRAIYIEGVGTNQGKEDYLGGLAAGSLGGRRIRGAMEQLIDILDKYPLNEYRREIDIFGFSRGAAMARDFINSLYLNEDRLARTLKIKFVGLFDTVGSFGLAGNDINWKPQHDDVTETDAIVYEIRGKAPSSKDFVQYNFNLYPQSAETIVHFIAMDEYRKNFPLSDTEGAGLTYQFIGAHSDVGGGYKKEEVEQVAVLQDKFVPHQAYQQQLNTQPYDAQIEGEWICYPGRIDRATIKTIPAHCKATRKVSDDLQNVALAAIHHLAVRADIGVPLKPIEEVYPDLIRPENWTAEMQAYYEQAVHNLSELKDYLTQGEMVSNGETGEFQEARSRVHMKILGRYGHNSAAIASVELSTPAPLGLMNRLVNGTAESISNPPRLVGRNSVYKREVFKNNTNKAVEKV</sequence>
<name>A0A4S2QIS2_9PAST</name>